<feature type="domain" description="Nucleotidyl transferase" evidence="10">
    <location>
        <begin position="78"/>
        <end position="342"/>
    </location>
</feature>
<evidence type="ECO:0000256" key="3">
    <source>
        <dbReference type="ARBA" id="ARBA00022679"/>
    </source>
</evidence>
<evidence type="ECO:0000313" key="12">
    <source>
        <dbReference type="EMBL" id="TWU42819.1"/>
    </source>
</evidence>
<dbReference type="HAMAP" id="MF_00624">
    <property type="entry name" value="GlgC"/>
    <property type="match status" value="1"/>
</dbReference>
<evidence type="ECO:0000256" key="9">
    <source>
        <dbReference type="HAMAP-Rule" id="MF_00624"/>
    </source>
</evidence>
<dbReference type="GO" id="GO:0005978">
    <property type="term" value="P:glycogen biosynthetic process"/>
    <property type="evidence" value="ECO:0007669"/>
    <property type="project" value="UniProtKB-UniRule"/>
</dbReference>
<dbReference type="InterPro" id="IPR011831">
    <property type="entry name" value="ADP-Glc_PPase"/>
</dbReference>
<feature type="site" description="Could play a key role in the communication between the regulatory and the substrate sites" evidence="9">
    <location>
        <position position="130"/>
    </location>
</feature>
<feature type="binding site" evidence="9">
    <location>
        <position position="235"/>
    </location>
    <ligand>
        <name>alpha-D-glucose 1-phosphate</name>
        <dbReference type="ChEBI" id="CHEBI:58601"/>
    </ligand>
</feature>
<comment type="similarity">
    <text evidence="1 9">Belongs to the bacterial/plant glucose-1-phosphate adenylyltransferase family.</text>
</comment>
<feature type="binding site" evidence="9">
    <location>
        <position position="170"/>
    </location>
    <ligand>
        <name>alpha-D-glucose 1-phosphate</name>
        <dbReference type="ChEBI" id="CHEBI:58601"/>
    </ligand>
</feature>
<keyword evidence="4 9" id="KW-0548">Nucleotidyltransferase</keyword>
<dbReference type="CDD" id="cd02508">
    <property type="entry name" value="ADP_Glucose_PP"/>
    <property type="match status" value="1"/>
</dbReference>
<keyword evidence="7 9" id="KW-0320">Glycogen biosynthesis</keyword>
<dbReference type="InterPro" id="IPR005836">
    <property type="entry name" value="ADP_Glu_pyroP_CS"/>
</dbReference>
<dbReference type="Pfam" id="PF00483">
    <property type="entry name" value="NTP_transferase"/>
    <property type="match status" value="1"/>
</dbReference>
<comment type="pathway">
    <text evidence="9">Glycan biosynthesis; glycogen biosynthesis.</text>
</comment>
<dbReference type="PANTHER" id="PTHR43523">
    <property type="entry name" value="GLUCOSE-1-PHOSPHATE ADENYLYLTRANSFERASE-RELATED"/>
    <property type="match status" value="1"/>
</dbReference>
<comment type="function">
    <text evidence="9">Involved in the biosynthesis of ADP-glucose, a building block required for the elongation reactions to produce glycogen. Catalyzes the reaction between ATP and alpha-D-glucose 1-phosphate (G1P) to produce pyrophosphate and ADP-Glc.</text>
</comment>
<dbReference type="RefSeq" id="WP_261344883.1">
    <property type="nucleotide sequence ID" value="NZ_SJPV01000001.1"/>
</dbReference>
<protein>
    <recommendedName>
        <fullName evidence="9">Glucose-1-phosphate adenylyltransferase</fullName>
        <ecNumber evidence="9">2.7.7.27</ecNumber>
    </recommendedName>
    <alternativeName>
        <fullName evidence="9">ADP-glucose pyrophosphorylase</fullName>
        <shortName evidence="9">ADPGlc PPase</shortName>
    </alternativeName>
    <alternativeName>
        <fullName evidence="9">ADP-glucose synthase</fullName>
    </alternativeName>
</protein>
<dbReference type="EMBL" id="SJPV01000001">
    <property type="protein sequence ID" value="TWU42819.1"/>
    <property type="molecule type" value="Genomic_DNA"/>
</dbReference>
<keyword evidence="8 9" id="KW-0119">Carbohydrate metabolism</keyword>
<dbReference type="Proteomes" id="UP000319143">
    <property type="component" value="Unassembled WGS sequence"/>
</dbReference>
<feature type="binding site" evidence="9">
    <location>
        <begin position="250"/>
        <end position="251"/>
    </location>
    <ligand>
        <name>alpha-D-glucose 1-phosphate</name>
        <dbReference type="ChEBI" id="CHEBI:58601"/>
    </ligand>
</feature>
<organism evidence="12 13">
    <name type="scientific">Novipirellula artificiosorum</name>
    <dbReference type="NCBI Taxonomy" id="2528016"/>
    <lineage>
        <taxon>Bacteria</taxon>
        <taxon>Pseudomonadati</taxon>
        <taxon>Planctomycetota</taxon>
        <taxon>Planctomycetia</taxon>
        <taxon>Pirellulales</taxon>
        <taxon>Pirellulaceae</taxon>
        <taxon>Novipirellula</taxon>
    </lineage>
</organism>
<evidence type="ECO:0000256" key="4">
    <source>
        <dbReference type="ARBA" id="ARBA00022695"/>
    </source>
</evidence>
<keyword evidence="6 9" id="KW-0067">ATP-binding</keyword>
<dbReference type="CDD" id="cd04651">
    <property type="entry name" value="LbH_G1P_AT_C"/>
    <property type="match status" value="1"/>
</dbReference>
<evidence type="ECO:0000259" key="10">
    <source>
        <dbReference type="Pfam" id="PF00483"/>
    </source>
</evidence>
<reference evidence="12 13" key="1">
    <citation type="submission" date="2019-02" db="EMBL/GenBank/DDBJ databases">
        <title>Deep-cultivation of Planctomycetes and their phenomic and genomic characterization uncovers novel biology.</title>
        <authorList>
            <person name="Wiegand S."/>
            <person name="Jogler M."/>
            <person name="Boedeker C."/>
            <person name="Pinto D."/>
            <person name="Vollmers J."/>
            <person name="Rivas-Marin E."/>
            <person name="Kohn T."/>
            <person name="Peeters S.H."/>
            <person name="Heuer A."/>
            <person name="Rast P."/>
            <person name="Oberbeckmann S."/>
            <person name="Bunk B."/>
            <person name="Jeske O."/>
            <person name="Meyerdierks A."/>
            <person name="Storesund J.E."/>
            <person name="Kallscheuer N."/>
            <person name="Luecker S."/>
            <person name="Lage O.M."/>
            <person name="Pohl T."/>
            <person name="Merkel B.J."/>
            <person name="Hornburger P."/>
            <person name="Mueller R.-W."/>
            <person name="Bruemmer F."/>
            <person name="Labrenz M."/>
            <person name="Spormann A.M."/>
            <person name="Op Den Camp H."/>
            <person name="Overmann J."/>
            <person name="Amann R."/>
            <person name="Jetten M.S.M."/>
            <person name="Mascher T."/>
            <person name="Medema M.H."/>
            <person name="Devos D.P."/>
            <person name="Kaster A.-K."/>
            <person name="Ovreas L."/>
            <person name="Rohde M."/>
            <person name="Galperin M.Y."/>
            <person name="Jogler C."/>
        </authorList>
    </citation>
    <scope>NUCLEOTIDE SEQUENCE [LARGE SCALE GENOMIC DNA]</scope>
    <source>
        <strain evidence="12 13">Poly41</strain>
    </source>
</reference>
<sequence>MGVRPARENAGALCLAPENAARRRCQRGRKEFAPFFKDLGPFYAIDRVPLNICSPSSAKLRGNAYTQGATKLMRDTLTVILAGGRGTRLESLTRDRAKPAVPFGGLYRIVDFVLSNCLNSDMRRLLLLTQYKAQSLDRHINLAWRNYFCRELGEFIDVMPPQQRIDDNWYQGTADAVYQNIYAIENAQPKDVVVLAGDHIYKMNYKPMVDFHRKMDADITIGALRVARNEATQFGVLQTDVDHRLTGFQEKPADPIAMPEDPDMCLASMGIYVFNARFLYEQLCDDATNTGSDHDFGKNIIPAAIDDYRVFAFPFLDENRKRDAYWRDVGTIDAYYEANMDLVGVDPQLNLYDQVWPIRSYQPMLPPPKFVFGSEGPSSRRGEALDSIVCQGAIISGGSVSRSVIGPNVRINSYAQVEDSILFDGVEVGRRCRLRRVIIDKGVHIPSETEIGFDPAADAARGFTVTDSGIVVIARGEQIEPSRGRMNVLS</sequence>
<dbReference type="EC" id="2.7.7.27" evidence="9"/>
<dbReference type="PROSITE" id="PS00809">
    <property type="entry name" value="ADP_GLC_PYROPHOSPH_2"/>
    <property type="match status" value="1"/>
</dbReference>
<dbReference type="NCBIfam" id="NF001947">
    <property type="entry name" value="PRK00725.1"/>
    <property type="match status" value="1"/>
</dbReference>
<evidence type="ECO:0000256" key="5">
    <source>
        <dbReference type="ARBA" id="ARBA00022741"/>
    </source>
</evidence>
<evidence type="ECO:0000256" key="2">
    <source>
        <dbReference type="ARBA" id="ARBA00022600"/>
    </source>
</evidence>
<keyword evidence="3 9" id="KW-0808">Transferase</keyword>
<gene>
    <name evidence="12" type="primary">glgC_1</name>
    <name evidence="9" type="synonym">glgC</name>
    <name evidence="12" type="ORF">Poly41_11200</name>
</gene>
<dbReference type="Pfam" id="PF24894">
    <property type="entry name" value="Hexapep_GlmU"/>
    <property type="match status" value="1"/>
</dbReference>
<name>A0A5C6E6L4_9BACT</name>
<dbReference type="PROSITE" id="PS00810">
    <property type="entry name" value="ADP_GLC_PYROPHOSPH_3"/>
    <property type="match status" value="1"/>
</dbReference>
<proteinExistence type="inferred from homology"/>
<evidence type="ECO:0000256" key="1">
    <source>
        <dbReference type="ARBA" id="ARBA00010443"/>
    </source>
</evidence>
<dbReference type="UniPathway" id="UPA00164"/>
<dbReference type="PROSITE" id="PS00808">
    <property type="entry name" value="ADP_GLC_PYROPHOSPH_1"/>
    <property type="match status" value="1"/>
</dbReference>
<evidence type="ECO:0000313" key="13">
    <source>
        <dbReference type="Proteomes" id="UP000319143"/>
    </source>
</evidence>
<comment type="subunit">
    <text evidence="9">Homotetramer.</text>
</comment>
<dbReference type="SUPFAM" id="SSF53448">
    <property type="entry name" value="Nucleotide-diphospho-sugar transferases"/>
    <property type="match status" value="1"/>
</dbReference>
<keyword evidence="2 9" id="KW-0321">Glycogen metabolism</keyword>
<keyword evidence="5 9" id="KW-0547">Nucleotide-binding</keyword>
<dbReference type="PANTHER" id="PTHR43523:SF2">
    <property type="entry name" value="GLUCOSE-1-PHOSPHATE ADENYLYLTRANSFERASE"/>
    <property type="match status" value="1"/>
</dbReference>
<accession>A0A5C6E6L4</accession>
<feature type="site" description="Could play a key role in the communication between the regulatory and the substrate sites" evidence="9">
    <location>
        <position position="169"/>
    </location>
</feature>
<evidence type="ECO:0000256" key="7">
    <source>
        <dbReference type="ARBA" id="ARBA00023056"/>
    </source>
</evidence>
<evidence type="ECO:0000256" key="8">
    <source>
        <dbReference type="ARBA" id="ARBA00023277"/>
    </source>
</evidence>
<dbReference type="NCBIfam" id="TIGR02091">
    <property type="entry name" value="glgC"/>
    <property type="match status" value="1"/>
</dbReference>
<feature type="binding site" evidence="9">
    <location>
        <position position="268"/>
    </location>
    <ligand>
        <name>alpha-D-glucose 1-phosphate</name>
        <dbReference type="ChEBI" id="CHEBI:58601"/>
    </ligand>
</feature>
<comment type="caution">
    <text evidence="12">The sequence shown here is derived from an EMBL/GenBank/DDBJ whole genome shotgun (WGS) entry which is preliminary data.</text>
</comment>
<dbReference type="Gene3D" id="3.90.550.10">
    <property type="entry name" value="Spore Coat Polysaccharide Biosynthesis Protein SpsA, Chain A"/>
    <property type="match status" value="1"/>
</dbReference>
<dbReference type="Gene3D" id="2.160.10.10">
    <property type="entry name" value="Hexapeptide repeat proteins"/>
    <property type="match status" value="1"/>
</dbReference>
<dbReference type="GO" id="GO:0008878">
    <property type="term" value="F:glucose-1-phosphate adenylyltransferase activity"/>
    <property type="evidence" value="ECO:0007669"/>
    <property type="project" value="UniProtKB-UniRule"/>
</dbReference>
<feature type="domain" description="Glucose-1-phosphate adenylyltransferase/Bifunctional protein GlmU-like C-terminal hexapeptide" evidence="11">
    <location>
        <begin position="366"/>
        <end position="473"/>
    </location>
</feature>
<evidence type="ECO:0000256" key="6">
    <source>
        <dbReference type="ARBA" id="ARBA00022840"/>
    </source>
</evidence>
<dbReference type="NCBIfam" id="NF002023">
    <property type="entry name" value="PRK00844.1"/>
    <property type="match status" value="1"/>
</dbReference>
<dbReference type="InterPro" id="IPR005835">
    <property type="entry name" value="NTP_transferase_dom"/>
</dbReference>
<dbReference type="InterPro" id="IPR023049">
    <property type="entry name" value="GlgC_bac"/>
</dbReference>
<dbReference type="InterPro" id="IPR056818">
    <property type="entry name" value="GlmU/GlgC-like_hexapep"/>
</dbReference>
<evidence type="ECO:0000259" key="11">
    <source>
        <dbReference type="Pfam" id="PF24894"/>
    </source>
</evidence>
<dbReference type="SUPFAM" id="SSF51161">
    <property type="entry name" value="Trimeric LpxA-like enzymes"/>
    <property type="match status" value="1"/>
</dbReference>
<dbReference type="AlphaFoldDB" id="A0A5C6E6L4"/>
<comment type="catalytic activity">
    <reaction evidence="9">
        <text>alpha-D-glucose 1-phosphate + ATP + H(+) = ADP-alpha-D-glucose + diphosphate</text>
        <dbReference type="Rhea" id="RHEA:12120"/>
        <dbReference type="ChEBI" id="CHEBI:15378"/>
        <dbReference type="ChEBI" id="CHEBI:30616"/>
        <dbReference type="ChEBI" id="CHEBI:33019"/>
        <dbReference type="ChEBI" id="CHEBI:57498"/>
        <dbReference type="ChEBI" id="CHEBI:58601"/>
        <dbReference type="EC" id="2.7.7.27"/>
    </reaction>
</comment>
<dbReference type="InterPro" id="IPR029044">
    <property type="entry name" value="Nucleotide-diphossugar_trans"/>
</dbReference>
<dbReference type="InterPro" id="IPR011004">
    <property type="entry name" value="Trimer_LpxA-like_sf"/>
</dbReference>
<keyword evidence="13" id="KW-1185">Reference proteome</keyword>
<dbReference type="GO" id="GO:0005524">
    <property type="term" value="F:ATP binding"/>
    <property type="evidence" value="ECO:0007669"/>
    <property type="project" value="UniProtKB-KW"/>
</dbReference>